<keyword evidence="1" id="KW-0507">mRNA processing</keyword>
<gene>
    <name evidence="5" type="ORF">BDN71DRAFT_1511648</name>
</gene>
<comment type="caution">
    <text evidence="5">The sequence shown here is derived from an EMBL/GenBank/DDBJ whole genome shotgun (WGS) entry which is preliminary data.</text>
</comment>
<sequence length="267" mass="28926">MELNPEDTTWDEVIMEAENEEIVLLSIEKDNVQGDKCSKDMSTPSKSFSLHSLNASKPGSNSIQCPHNFRNNNERHLLGYNNSYSGQSSSSNARNPTPGNSQSGNSNASSGNRLNGSSGGCMDILQQEHQKLQSEGKCFLCKQAGHIACNCPKANILPGKGGEPPGIHVNNIDFTEHMVDKYLPDEGNSAHIELAMLGFHDDTSHTKFTESLDSDIPGLSSDPGSNEILADITKIGTHCSKFLAMHYVDDQLGGTHTNAYTWMLGVS</sequence>
<keyword evidence="6" id="KW-1185">Reference proteome</keyword>
<dbReference type="GO" id="GO:0006397">
    <property type="term" value="P:mRNA processing"/>
    <property type="evidence" value="ECO:0007669"/>
    <property type="project" value="UniProtKB-KW"/>
</dbReference>
<keyword evidence="2" id="KW-0862">Zinc</keyword>
<dbReference type="PROSITE" id="PS50158">
    <property type="entry name" value="ZF_CCHC"/>
    <property type="match status" value="1"/>
</dbReference>
<dbReference type="OrthoDB" id="3070075at2759"/>
<feature type="domain" description="CCHC-type" evidence="4">
    <location>
        <begin position="137"/>
        <end position="153"/>
    </location>
</feature>
<evidence type="ECO:0000259" key="4">
    <source>
        <dbReference type="PROSITE" id="PS50158"/>
    </source>
</evidence>
<evidence type="ECO:0000313" key="6">
    <source>
        <dbReference type="Proteomes" id="UP000807025"/>
    </source>
</evidence>
<accession>A0A9P6DC10</accession>
<dbReference type="InterPro" id="IPR036875">
    <property type="entry name" value="Znf_CCHC_sf"/>
</dbReference>
<dbReference type="EMBL" id="MU154652">
    <property type="protein sequence ID" value="KAF9490015.1"/>
    <property type="molecule type" value="Genomic_DNA"/>
</dbReference>
<dbReference type="SUPFAM" id="SSF57756">
    <property type="entry name" value="Retrovirus zinc finger-like domains"/>
    <property type="match status" value="1"/>
</dbReference>
<feature type="compositionally biased region" description="Polar residues" evidence="3">
    <location>
        <begin position="40"/>
        <end position="62"/>
    </location>
</feature>
<keyword evidence="2" id="KW-0479">Metal-binding</keyword>
<name>A0A9P6DC10_PLEER</name>
<evidence type="ECO:0000256" key="1">
    <source>
        <dbReference type="ARBA" id="ARBA00022664"/>
    </source>
</evidence>
<proteinExistence type="predicted"/>
<reference evidence="5" key="1">
    <citation type="submission" date="2020-11" db="EMBL/GenBank/DDBJ databases">
        <authorList>
            <consortium name="DOE Joint Genome Institute"/>
            <person name="Ahrendt S."/>
            <person name="Riley R."/>
            <person name="Andreopoulos W."/>
            <person name="Labutti K."/>
            <person name="Pangilinan J."/>
            <person name="Ruiz-Duenas F.J."/>
            <person name="Barrasa J.M."/>
            <person name="Sanchez-Garcia M."/>
            <person name="Camarero S."/>
            <person name="Miyauchi S."/>
            <person name="Serrano A."/>
            <person name="Linde D."/>
            <person name="Babiker R."/>
            <person name="Drula E."/>
            <person name="Ayuso-Fernandez I."/>
            <person name="Pacheco R."/>
            <person name="Padilla G."/>
            <person name="Ferreira P."/>
            <person name="Barriuso J."/>
            <person name="Kellner H."/>
            <person name="Castanera R."/>
            <person name="Alfaro M."/>
            <person name="Ramirez L."/>
            <person name="Pisabarro A.G."/>
            <person name="Kuo A."/>
            <person name="Tritt A."/>
            <person name="Lipzen A."/>
            <person name="He G."/>
            <person name="Yan M."/>
            <person name="Ng V."/>
            <person name="Cullen D."/>
            <person name="Martin F."/>
            <person name="Rosso M.-N."/>
            <person name="Henrissat B."/>
            <person name="Hibbett D."/>
            <person name="Martinez A.T."/>
            <person name="Grigoriev I.V."/>
        </authorList>
    </citation>
    <scope>NUCLEOTIDE SEQUENCE</scope>
    <source>
        <strain evidence="5">ATCC 90797</strain>
    </source>
</reference>
<organism evidence="5 6">
    <name type="scientific">Pleurotus eryngii</name>
    <name type="common">Boletus of the steppes</name>
    <dbReference type="NCBI Taxonomy" id="5323"/>
    <lineage>
        <taxon>Eukaryota</taxon>
        <taxon>Fungi</taxon>
        <taxon>Dikarya</taxon>
        <taxon>Basidiomycota</taxon>
        <taxon>Agaricomycotina</taxon>
        <taxon>Agaricomycetes</taxon>
        <taxon>Agaricomycetidae</taxon>
        <taxon>Agaricales</taxon>
        <taxon>Pleurotineae</taxon>
        <taxon>Pleurotaceae</taxon>
        <taxon>Pleurotus</taxon>
    </lineage>
</organism>
<dbReference type="InterPro" id="IPR001878">
    <property type="entry name" value="Znf_CCHC"/>
</dbReference>
<dbReference type="Proteomes" id="UP000807025">
    <property type="component" value="Unassembled WGS sequence"/>
</dbReference>
<keyword evidence="2" id="KW-0863">Zinc-finger</keyword>
<evidence type="ECO:0000256" key="2">
    <source>
        <dbReference type="PROSITE-ProRule" id="PRU00047"/>
    </source>
</evidence>
<dbReference type="Gene3D" id="4.10.60.10">
    <property type="entry name" value="Zinc finger, CCHC-type"/>
    <property type="match status" value="1"/>
</dbReference>
<feature type="region of interest" description="Disordered" evidence="3">
    <location>
        <begin position="34"/>
        <end position="62"/>
    </location>
</feature>
<dbReference type="AlphaFoldDB" id="A0A9P6DC10"/>
<feature type="compositionally biased region" description="Low complexity" evidence="3">
    <location>
        <begin position="79"/>
        <end position="92"/>
    </location>
</feature>
<evidence type="ECO:0000313" key="5">
    <source>
        <dbReference type="EMBL" id="KAF9490015.1"/>
    </source>
</evidence>
<evidence type="ECO:0000256" key="3">
    <source>
        <dbReference type="SAM" id="MobiDB-lite"/>
    </source>
</evidence>
<protein>
    <recommendedName>
        <fullName evidence="4">CCHC-type domain-containing protein</fullName>
    </recommendedName>
</protein>
<dbReference type="GO" id="GO:0003676">
    <property type="term" value="F:nucleic acid binding"/>
    <property type="evidence" value="ECO:0007669"/>
    <property type="project" value="InterPro"/>
</dbReference>
<feature type="compositionally biased region" description="Low complexity" evidence="3">
    <location>
        <begin position="99"/>
        <end position="115"/>
    </location>
</feature>
<dbReference type="GO" id="GO:0008270">
    <property type="term" value="F:zinc ion binding"/>
    <property type="evidence" value="ECO:0007669"/>
    <property type="project" value="UniProtKB-KW"/>
</dbReference>
<feature type="region of interest" description="Disordered" evidence="3">
    <location>
        <begin position="76"/>
        <end position="115"/>
    </location>
</feature>